<dbReference type="PANTHER" id="PTHR15090">
    <property type="entry name" value="SEQUESTOSOME 1-RELATED"/>
    <property type="match status" value="1"/>
</dbReference>
<dbReference type="InterPro" id="IPR052260">
    <property type="entry name" value="Autophagy_Rcpt_SigReg"/>
</dbReference>
<evidence type="ECO:0000259" key="6">
    <source>
        <dbReference type="PROSITE" id="PS50135"/>
    </source>
</evidence>
<dbReference type="InterPro" id="IPR043145">
    <property type="entry name" value="Znf_ZZ_sf"/>
</dbReference>
<feature type="transmembrane region" description="Helical" evidence="5">
    <location>
        <begin position="12"/>
        <end position="35"/>
    </location>
</feature>
<accession>A0A6G6FQE7</accession>
<feature type="domain" description="ZZ-type" evidence="6">
    <location>
        <begin position="774"/>
        <end position="839"/>
    </location>
</feature>
<dbReference type="PANTHER" id="PTHR15090:SF8">
    <property type="entry name" value="ZZ-TYPE ZINC FINGER-CONTAINING PROTEIN"/>
    <property type="match status" value="1"/>
</dbReference>
<dbReference type="SMART" id="SM00291">
    <property type="entry name" value="ZnF_ZZ"/>
    <property type="match status" value="2"/>
</dbReference>
<dbReference type="AlphaFoldDB" id="A0A6G6FQE7"/>
<protein>
    <recommendedName>
        <fullName evidence="6">ZZ-type domain-containing protein</fullName>
    </recommendedName>
</protein>
<organism evidence="7">
    <name type="scientific">Trametes gibbosa</name>
    <dbReference type="NCBI Taxonomy" id="160864"/>
    <lineage>
        <taxon>Eukaryota</taxon>
        <taxon>Fungi</taxon>
        <taxon>Dikarya</taxon>
        <taxon>Basidiomycota</taxon>
        <taxon>Agaricomycotina</taxon>
        <taxon>Agaricomycetes</taxon>
        <taxon>Polyporales</taxon>
        <taxon>Polyporaceae</taxon>
        <taxon>Trametes</taxon>
    </lineage>
</organism>
<keyword evidence="5" id="KW-1133">Transmembrane helix</keyword>
<name>A0A6G6FQE7_9APHY</name>
<sequence length="1192" mass="133439">MSRLKDKDLAKVPYVSIESALGLVSTALGVLATYWPVLEAVRAAVDLTKTVIATRESIRKRIAGLRLMQADMLCSLFSLRDFKRDDQKIGGKMLPGRLEMLCDNIKNDVKRLGNFMENYASENWLGRILKENGWKEAVAKCGKMVETRKKEILEVLAMYTAARADQLVASVTQTLAPRVASIAIDLKAVRALFDPIEDEQKALDEIKRLDGPEACLDSDSKLNELAMLIPSEEDYAKRGPKSSATGPRTQLSAAEIRRIRTPVEQLLERNLARFESKIDYLVDKAKREHRTMRLIKKLAGARPYERIENPDMKKLWKEMGWGGSVDSHTFVLNLYDYFIDLERESRAVSRTAALCPEKPPYSPIPPSPIITLDIPRASSPTPSDAVLDDDMNGLIKIKEVNEFTGAKPENITLMQWIVYSAYGWLVAAHLYRLRIEWMIERFMALGSECAKENSATCSVYMDLLPWVVVFLRKLGEPNMDDQELLKVTHIVMEKQEQSVKRVLGMLNYDLEAEDLQTMMDLRVRGGPGTIGRIEERMLPVLFLVMQRHFTVLSLTREYILEESTLERATHTIDCITDLLMNRAAHLRENFKKLQYDVDKKIQYVANGMFQYANEFFAAPDNEERYNMVHEWCRPWKSEKWVLWALQEYDHDFPLHPLSVTATHLSTRALVRVTSASSGEPDVGYELVASYRTRYGIRMAATVAINAEILEPVDTSTQLGTPVDMTTQSAAGTLVQSKCSAELSTQSEAVFVIPTLAEPSIDSQAASAPAVTCKHNGSRCDGCMTFPISGPRFKCIDCTDFDYCSTCYGSSTPPLVYPSVVAGPNHTAVHRFLRVEKDIPIDDIDSVLESLRLTPFDDSQEKLAELDPLIVHCLSEPDDVVQNVVRALVAYREQCLEGAAESELDNTVLKEFAALPSLIYDFATSRRHLFLRMRDELVHLHLECHCDGGNAAGGKCEADDRGICGDRYKCIDCPDFDYCSRCYAAQWEEHCGGKHRFVLLRYSTPNMIIERVVAPLKKKIGDSDPWKIRKGPVTDAAALQEGDEGAVYGVVAAADSSSGIPPSTEDISGHRCRGACNRSISEGLVYKCLSCQYAASNDGSDYLLCPDCVLTNPSPEEHRPTHILAVIHMLIPIPPAPDAEVAPAEGSLEAVITVTNEDLSKRIDKMEETMNALLLMQFAQVESIDDYPIPLRI</sequence>
<evidence type="ECO:0000256" key="1">
    <source>
        <dbReference type="ARBA" id="ARBA00022723"/>
    </source>
</evidence>
<dbReference type="OrthoDB" id="2122982at2759"/>
<proteinExistence type="evidence at transcript level"/>
<keyword evidence="5" id="KW-0812">Transmembrane</keyword>
<keyword evidence="3" id="KW-0862">Zinc</keyword>
<dbReference type="Pfam" id="PF00569">
    <property type="entry name" value="ZZ"/>
    <property type="match status" value="1"/>
</dbReference>
<evidence type="ECO:0000256" key="5">
    <source>
        <dbReference type="SAM" id="Phobius"/>
    </source>
</evidence>
<keyword evidence="2 4" id="KW-0863">Zinc-finger</keyword>
<dbReference type="SUPFAM" id="SSF57850">
    <property type="entry name" value="RING/U-box"/>
    <property type="match status" value="3"/>
</dbReference>
<evidence type="ECO:0000256" key="2">
    <source>
        <dbReference type="ARBA" id="ARBA00022771"/>
    </source>
</evidence>
<evidence type="ECO:0000256" key="3">
    <source>
        <dbReference type="ARBA" id="ARBA00022833"/>
    </source>
</evidence>
<evidence type="ECO:0000313" key="7">
    <source>
        <dbReference type="EMBL" id="QIE48536.1"/>
    </source>
</evidence>
<dbReference type="PROSITE" id="PS50135">
    <property type="entry name" value="ZF_ZZ_2"/>
    <property type="match status" value="1"/>
</dbReference>
<dbReference type="Gene3D" id="3.30.60.90">
    <property type="match status" value="2"/>
</dbReference>
<evidence type="ECO:0000256" key="4">
    <source>
        <dbReference type="PROSITE-ProRule" id="PRU00228"/>
    </source>
</evidence>
<dbReference type="GO" id="GO:0008270">
    <property type="term" value="F:zinc ion binding"/>
    <property type="evidence" value="ECO:0007669"/>
    <property type="project" value="UniProtKB-KW"/>
</dbReference>
<keyword evidence="1" id="KW-0479">Metal-binding</keyword>
<dbReference type="EMBL" id="MK805263">
    <property type="protein sequence ID" value="QIE48536.1"/>
    <property type="molecule type" value="mRNA"/>
</dbReference>
<reference evidence="7" key="1">
    <citation type="journal article" date="2019" name="J. For. Res.">
        <title>Expression and analysis of zinc finger family gene in Lenzites gibbosa.</title>
        <authorList>
            <person name="Zhang J."/>
            <person name="Chi Y."/>
            <person name="Li S."/>
            <person name="Zhang J."/>
            <person name="Chen J."/>
        </authorList>
    </citation>
    <scope>NUCLEOTIDE SEQUENCE</scope>
    <source>
        <strain evidence="7">ZnF129</strain>
    </source>
</reference>
<keyword evidence="5" id="KW-0472">Membrane</keyword>
<dbReference type="InterPro" id="IPR000433">
    <property type="entry name" value="Znf_ZZ"/>
</dbReference>